<reference evidence="1 2" key="1">
    <citation type="journal article" date="2018" name="Sci. Rep.">
        <title>Genomic signatures of local adaptation to the degree of environmental predictability in rotifers.</title>
        <authorList>
            <person name="Franch-Gras L."/>
            <person name="Hahn C."/>
            <person name="Garcia-Roger E.M."/>
            <person name="Carmona M.J."/>
            <person name="Serra M."/>
            <person name="Gomez A."/>
        </authorList>
    </citation>
    <scope>NUCLEOTIDE SEQUENCE [LARGE SCALE GENOMIC DNA]</scope>
    <source>
        <strain evidence="1">HYR1</strain>
    </source>
</reference>
<protein>
    <submittedName>
        <fullName evidence="1">Uncharacterized protein</fullName>
    </submittedName>
</protein>
<proteinExistence type="predicted"/>
<dbReference type="Proteomes" id="UP000276133">
    <property type="component" value="Unassembled WGS sequence"/>
</dbReference>
<keyword evidence="2" id="KW-1185">Reference proteome</keyword>
<dbReference type="EMBL" id="REGN01013261">
    <property type="protein sequence ID" value="RMZ94152.1"/>
    <property type="molecule type" value="Genomic_DNA"/>
</dbReference>
<name>A0A3M7P518_BRAPC</name>
<accession>A0A3M7P518</accession>
<dbReference type="AlphaFoldDB" id="A0A3M7P518"/>
<evidence type="ECO:0000313" key="2">
    <source>
        <dbReference type="Proteomes" id="UP000276133"/>
    </source>
</evidence>
<sequence>MLNLNRKTKIHSKGFNLDSRSLRRKNYITKFAFKNSREFDQSKEEIEESCPNQIFSESVINLNGSFLSKIKNKAQNVKTIIEQNVKSGT</sequence>
<organism evidence="1 2">
    <name type="scientific">Brachionus plicatilis</name>
    <name type="common">Marine rotifer</name>
    <name type="synonym">Brachionus muelleri</name>
    <dbReference type="NCBI Taxonomy" id="10195"/>
    <lineage>
        <taxon>Eukaryota</taxon>
        <taxon>Metazoa</taxon>
        <taxon>Spiralia</taxon>
        <taxon>Gnathifera</taxon>
        <taxon>Rotifera</taxon>
        <taxon>Eurotatoria</taxon>
        <taxon>Monogononta</taxon>
        <taxon>Pseudotrocha</taxon>
        <taxon>Ploima</taxon>
        <taxon>Brachionidae</taxon>
        <taxon>Brachionus</taxon>
    </lineage>
</organism>
<comment type="caution">
    <text evidence="1">The sequence shown here is derived from an EMBL/GenBank/DDBJ whole genome shotgun (WGS) entry which is preliminary data.</text>
</comment>
<gene>
    <name evidence="1" type="ORF">BpHYR1_002295</name>
</gene>
<evidence type="ECO:0000313" key="1">
    <source>
        <dbReference type="EMBL" id="RMZ94152.1"/>
    </source>
</evidence>